<dbReference type="EMBL" id="JADGJW010000163">
    <property type="protein sequence ID" value="KAJ3222706.1"/>
    <property type="molecule type" value="Genomic_DNA"/>
</dbReference>
<comment type="catalytic activity">
    <reaction evidence="5">
        <text>Hydrolytically removes 5'-nucleotides successively from the 3'-hydroxy termini of 3'-hydroxy-terminated oligonucleotides.</text>
        <dbReference type="EC" id="3.1.4.1"/>
    </reaction>
</comment>
<gene>
    <name evidence="7" type="ORF">HK099_002016</name>
</gene>
<organism evidence="7 8">
    <name type="scientific">Clydaea vesicula</name>
    <dbReference type="NCBI Taxonomy" id="447962"/>
    <lineage>
        <taxon>Eukaryota</taxon>
        <taxon>Fungi</taxon>
        <taxon>Fungi incertae sedis</taxon>
        <taxon>Chytridiomycota</taxon>
        <taxon>Chytridiomycota incertae sedis</taxon>
        <taxon>Chytridiomycetes</taxon>
        <taxon>Lobulomycetales</taxon>
        <taxon>Lobulomycetaceae</taxon>
        <taxon>Clydaea</taxon>
    </lineage>
</organism>
<dbReference type="EC" id="3.1.4.1" evidence="5"/>
<keyword evidence="5" id="KW-0234">DNA repair</keyword>
<keyword evidence="5" id="KW-0464">Manganese</keyword>
<sequence>MVNQVLIEDYHLFHPSEITLLKKFLTFDQQEKAIYFKLLNRKIKPILLKSFKIPSDRDVVMKFDTNFIIVNPNLTDLNILLSLLVKEELKNFLQKRNLSTLGKVKDLRTSLIKNIRDQPFFSFYATREQNSEEREKYFIRKFLTPVLGTIIQIDTTTRELFQKVILLYNRDTILEKNLLLNSILTNIKVKDPKLQLEEDEEEETDSVNTSVDPKKLRIPRIYPNYKINRLSPFKYKTRDDFLEYFYCLNLEAELIDKVEFGDENSLNEGLRIYETAKKLWMTHIQGLTAKVDISSCKNEVKKEVIGTEIVGTIPWFKLYTKEFVLSRIMDFSRKLLEKLAMLEIKKKPLNGEIVKKKFLDRIDHLNTLISQPFYYQHKIYSWYNELALIYHYHLKSPQEALKLCEEALSLTNENLRNYACGRRNAIKKRMKRIREGKNCKKEDIELNANVLKVLVFAEKAERNIKEKGGNYGKAYYYYPLDITEKKENGETGNDAEAEKLYVEEFVLKKYFEKGWKGFHCETRIFTTLFSFLFYDILFYDIPGVFISPYQSNLDETFINLNFSLAHPLDFGTEFFYESRKNLIEERISVLERKSEEDNWRKIQELVCEVDSLCRDKNTFVYGISWELFSVDDILKIIEYIPGNALSGIVKFILQNPMGGGGPDLCLYNEHAKKVKFSEVKGQNDRLSETQIIWLNYLSELEGIESELFEVNVEKKRKAKTPVNRKTKK</sequence>
<keyword evidence="5" id="KW-0539">Nucleus</keyword>
<evidence type="ECO:0000256" key="4">
    <source>
        <dbReference type="ARBA" id="ARBA00022842"/>
    </source>
</evidence>
<evidence type="ECO:0000313" key="7">
    <source>
        <dbReference type="EMBL" id="KAJ3222706.1"/>
    </source>
</evidence>
<dbReference type="PANTHER" id="PTHR15749:SF4">
    <property type="entry name" value="FANCONI-ASSOCIATED NUCLEASE 1"/>
    <property type="match status" value="1"/>
</dbReference>
<keyword evidence="4 5" id="KW-0460">Magnesium</keyword>
<dbReference type="GO" id="GO:0005634">
    <property type="term" value="C:nucleus"/>
    <property type="evidence" value="ECO:0007669"/>
    <property type="project" value="UniProtKB-SubCell"/>
</dbReference>
<evidence type="ECO:0000256" key="1">
    <source>
        <dbReference type="ARBA" id="ARBA00022722"/>
    </source>
</evidence>
<evidence type="ECO:0000313" key="8">
    <source>
        <dbReference type="Proteomes" id="UP001211065"/>
    </source>
</evidence>
<dbReference type="Pfam" id="PF08774">
    <property type="entry name" value="VRR_NUC"/>
    <property type="match status" value="1"/>
</dbReference>
<dbReference type="GO" id="GO:0046872">
    <property type="term" value="F:metal ion binding"/>
    <property type="evidence" value="ECO:0007669"/>
    <property type="project" value="UniProtKB-KW"/>
</dbReference>
<feature type="domain" description="VRR-NUC" evidence="6">
    <location>
        <begin position="598"/>
        <end position="712"/>
    </location>
</feature>
<proteinExistence type="inferred from homology"/>
<dbReference type="SMART" id="SM00990">
    <property type="entry name" value="VRR_NUC"/>
    <property type="match status" value="1"/>
</dbReference>
<evidence type="ECO:0000259" key="6">
    <source>
        <dbReference type="SMART" id="SM00990"/>
    </source>
</evidence>
<protein>
    <recommendedName>
        <fullName evidence="5">Fanconi-associated nuclease</fullName>
        <ecNumber evidence="5">3.1.4.1</ecNumber>
    </recommendedName>
</protein>
<dbReference type="GO" id="GO:0017108">
    <property type="term" value="F:5'-flap endonuclease activity"/>
    <property type="evidence" value="ECO:0007669"/>
    <property type="project" value="TreeGrafter"/>
</dbReference>
<keyword evidence="5" id="KW-0227">DNA damage</keyword>
<dbReference type="CDD" id="cd22326">
    <property type="entry name" value="FAN1-like"/>
    <property type="match status" value="1"/>
</dbReference>
<dbReference type="AlphaFoldDB" id="A0AAD5U3C7"/>
<dbReference type="InterPro" id="IPR033315">
    <property type="entry name" value="Fan1-like"/>
</dbReference>
<comment type="subcellular location">
    <subcellularLocation>
        <location evidence="5">Nucleus</location>
    </subcellularLocation>
</comment>
<dbReference type="InterPro" id="IPR014883">
    <property type="entry name" value="VRR_NUC"/>
</dbReference>
<feature type="non-terminal residue" evidence="7">
    <location>
        <position position="728"/>
    </location>
</feature>
<dbReference type="GO" id="GO:0070336">
    <property type="term" value="F:flap-structured DNA binding"/>
    <property type="evidence" value="ECO:0007669"/>
    <property type="project" value="TreeGrafter"/>
</dbReference>
<dbReference type="InterPro" id="IPR049132">
    <property type="entry name" value="FAN1-like_euk"/>
</dbReference>
<name>A0AAD5U3C7_9FUNG</name>
<comment type="cofactor">
    <cofactor evidence="5">
        <name>Mg(2+)</name>
        <dbReference type="ChEBI" id="CHEBI:18420"/>
    </cofactor>
    <cofactor evidence="5">
        <name>Mn(2+)</name>
        <dbReference type="ChEBI" id="CHEBI:29035"/>
    </cofactor>
</comment>
<reference evidence="7" key="1">
    <citation type="submission" date="2020-05" db="EMBL/GenBank/DDBJ databases">
        <title>Phylogenomic resolution of chytrid fungi.</title>
        <authorList>
            <person name="Stajich J.E."/>
            <person name="Amses K."/>
            <person name="Simmons R."/>
            <person name="Seto K."/>
            <person name="Myers J."/>
            <person name="Bonds A."/>
            <person name="Quandt C.A."/>
            <person name="Barry K."/>
            <person name="Liu P."/>
            <person name="Grigoriev I."/>
            <person name="Longcore J.E."/>
            <person name="James T.Y."/>
        </authorList>
    </citation>
    <scope>NUCLEOTIDE SEQUENCE</scope>
    <source>
        <strain evidence="7">JEL0476</strain>
    </source>
</reference>
<keyword evidence="1 5" id="KW-0540">Nuclease</keyword>
<comment type="similarity">
    <text evidence="5">Belongs to the FAN1 family.</text>
</comment>
<comment type="caution">
    <text evidence="7">The sequence shown here is derived from an EMBL/GenBank/DDBJ whole genome shotgun (WGS) entry which is preliminary data.</text>
</comment>
<dbReference type="GO" id="GO:0004528">
    <property type="term" value="F:phosphodiesterase I activity"/>
    <property type="evidence" value="ECO:0007669"/>
    <property type="project" value="UniProtKB-EC"/>
</dbReference>
<keyword evidence="2 5" id="KW-0479">Metal-binding</keyword>
<evidence type="ECO:0000256" key="3">
    <source>
        <dbReference type="ARBA" id="ARBA00022801"/>
    </source>
</evidence>
<accession>A0AAD5U3C7</accession>
<dbReference type="GO" id="GO:0036297">
    <property type="term" value="P:interstrand cross-link repair"/>
    <property type="evidence" value="ECO:0007669"/>
    <property type="project" value="InterPro"/>
</dbReference>
<dbReference type="PANTHER" id="PTHR15749">
    <property type="entry name" value="FANCONI-ASSOCIATED NUCLEASE 1"/>
    <property type="match status" value="1"/>
</dbReference>
<comment type="function">
    <text evidence="5">Nuclease required for the repair of DNA interstrand cross-links (ICL). Acts as a 5'-3' exonuclease that anchors at a cut end of DNA and cleaves DNA successively at every third nucleotide, allowing to excise an ICL from one strand through flanking incisions.</text>
</comment>
<dbReference type="Proteomes" id="UP001211065">
    <property type="component" value="Unassembled WGS sequence"/>
</dbReference>
<evidence type="ECO:0000256" key="2">
    <source>
        <dbReference type="ARBA" id="ARBA00022723"/>
    </source>
</evidence>
<evidence type="ECO:0000256" key="5">
    <source>
        <dbReference type="RuleBase" id="RU365033"/>
    </source>
</evidence>
<keyword evidence="3 5" id="KW-0378">Hydrolase</keyword>
<dbReference type="GO" id="GO:0008409">
    <property type="term" value="F:5'-3' exonuclease activity"/>
    <property type="evidence" value="ECO:0007669"/>
    <property type="project" value="TreeGrafter"/>
</dbReference>
<keyword evidence="8" id="KW-1185">Reference proteome</keyword>